<accession>A0A7U2FEB9</accession>
<name>A0A7U2FEB9_PHANO</name>
<reference evidence="3" key="1">
    <citation type="journal article" date="2021" name="BMC Genomics">
        <title>Chromosome-level genome assembly and manually-curated proteome of model necrotroph Parastagonospora nodorum Sn15 reveals a genome-wide trove of candidate effector homologs, and redundancy of virulence-related functions within an accessory chromosome.</title>
        <authorList>
            <person name="Bertazzoni S."/>
            <person name="Jones D.A.B."/>
            <person name="Phan H.T."/>
            <person name="Tan K.-C."/>
            <person name="Hane J.K."/>
        </authorList>
    </citation>
    <scope>NUCLEOTIDE SEQUENCE [LARGE SCALE GENOMIC DNA]</scope>
    <source>
        <strain evidence="3">SN15 / ATCC MYA-4574 / FGSC 10173)</strain>
    </source>
</reference>
<evidence type="ECO:0000313" key="3">
    <source>
        <dbReference type="Proteomes" id="UP000663193"/>
    </source>
</evidence>
<protein>
    <submittedName>
        <fullName evidence="2">Uncharacterized protein</fullName>
    </submittedName>
</protein>
<dbReference type="VEuPathDB" id="FungiDB:JI435_120260"/>
<organism evidence="2 3">
    <name type="scientific">Phaeosphaeria nodorum (strain SN15 / ATCC MYA-4574 / FGSC 10173)</name>
    <name type="common">Glume blotch fungus</name>
    <name type="synonym">Parastagonospora nodorum</name>
    <dbReference type="NCBI Taxonomy" id="321614"/>
    <lineage>
        <taxon>Eukaryota</taxon>
        <taxon>Fungi</taxon>
        <taxon>Dikarya</taxon>
        <taxon>Ascomycota</taxon>
        <taxon>Pezizomycotina</taxon>
        <taxon>Dothideomycetes</taxon>
        <taxon>Pleosporomycetidae</taxon>
        <taxon>Pleosporales</taxon>
        <taxon>Pleosporineae</taxon>
        <taxon>Phaeosphaeriaceae</taxon>
        <taxon>Parastagonospora</taxon>
    </lineage>
</organism>
<feature type="compositionally biased region" description="Basic and acidic residues" evidence="1">
    <location>
        <begin position="31"/>
        <end position="40"/>
    </location>
</feature>
<evidence type="ECO:0000313" key="2">
    <source>
        <dbReference type="EMBL" id="QRD01346.1"/>
    </source>
</evidence>
<keyword evidence="3" id="KW-1185">Reference proteome</keyword>
<dbReference type="EMBL" id="CP069034">
    <property type="protein sequence ID" value="QRD01346.1"/>
    <property type="molecule type" value="Genomic_DNA"/>
</dbReference>
<feature type="region of interest" description="Disordered" evidence="1">
    <location>
        <begin position="20"/>
        <end position="66"/>
    </location>
</feature>
<dbReference type="RefSeq" id="XP_001802258.1">
    <property type="nucleotide sequence ID" value="XM_001802206.1"/>
</dbReference>
<gene>
    <name evidence="2" type="ORF">JI435_120260</name>
</gene>
<dbReference type="Proteomes" id="UP000663193">
    <property type="component" value="Chromosome 12"/>
</dbReference>
<proteinExistence type="predicted"/>
<dbReference type="AlphaFoldDB" id="A0A7U2FEB9"/>
<dbReference type="KEGG" id="pno:SNOG_12026"/>
<sequence>MTTWRCSRFILVNGSWCRKAKGADGQQRTVETGESRRTNTGDRNPALGHPPPPVAAESAPWATPAD</sequence>
<evidence type="ECO:0000256" key="1">
    <source>
        <dbReference type="SAM" id="MobiDB-lite"/>
    </source>
</evidence>